<evidence type="ECO:0000256" key="7">
    <source>
        <dbReference type="ARBA" id="ARBA00022723"/>
    </source>
</evidence>
<dbReference type="InterPro" id="IPR015806">
    <property type="entry name" value="Pyrv_Knase_insert_dom_sf"/>
</dbReference>
<dbReference type="NCBIfam" id="NF004978">
    <property type="entry name" value="PRK06354.1"/>
    <property type="match status" value="1"/>
</dbReference>
<dbReference type="InterPro" id="IPR011037">
    <property type="entry name" value="Pyrv_Knase-like_insert_dom_sf"/>
</dbReference>
<evidence type="ECO:0000256" key="15">
    <source>
        <dbReference type="SAM" id="SignalP"/>
    </source>
</evidence>
<proteinExistence type="inferred from homology"/>
<dbReference type="FunFam" id="2.40.33.10:FF:000001">
    <property type="entry name" value="Pyruvate kinase"/>
    <property type="match status" value="1"/>
</dbReference>
<dbReference type="InterPro" id="IPR015795">
    <property type="entry name" value="Pyrv_Knase_C"/>
</dbReference>
<feature type="domain" description="Pyruvate kinase barrel" evidence="16">
    <location>
        <begin position="76"/>
        <end position="403"/>
    </location>
</feature>
<comment type="cofactor">
    <cofactor evidence="1">
        <name>Mg(2+)</name>
        <dbReference type="ChEBI" id="CHEBI:18420"/>
    </cofactor>
</comment>
<keyword evidence="13" id="KW-0670">Pyruvate</keyword>
<keyword evidence="11 14" id="KW-0460">Magnesium</keyword>
<gene>
    <name evidence="18" type="ORF">CHYS00102_LOCUS27625</name>
</gene>
<dbReference type="GO" id="GO:0030955">
    <property type="term" value="F:potassium ion binding"/>
    <property type="evidence" value="ECO:0007669"/>
    <property type="project" value="InterPro"/>
</dbReference>
<evidence type="ECO:0000256" key="4">
    <source>
        <dbReference type="ARBA" id="ARBA00008663"/>
    </source>
</evidence>
<organism evidence="18">
    <name type="scientific">Corethron hystrix</name>
    <dbReference type="NCBI Taxonomy" id="216773"/>
    <lineage>
        <taxon>Eukaryota</taxon>
        <taxon>Sar</taxon>
        <taxon>Stramenopiles</taxon>
        <taxon>Ochrophyta</taxon>
        <taxon>Bacillariophyta</taxon>
        <taxon>Coscinodiscophyceae</taxon>
        <taxon>Corethrophycidae</taxon>
        <taxon>Corethrales</taxon>
        <taxon>Corethraceae</taxon>
        <taxon>Corethron</taxon>
    </lineage>
</organism>
<evidence type="ECO:0000256" key="8">
    <source>
        <dbReference type="ARBA" id="ARBA00022741"/>
    </source>
</evidence>
<evidence type="ECO:0000256" key="14">
    <source>
        <dbReference type="RuleBase" id="RU000504"/>
    </source>
</evidence>
<evidence type="ECO:0000313" key="18">
    <source>
        <dbReference type="EMBL" id="CAD8900408.1"/>
    </source>
</evidence>
<dbReference type="Pfam" id="PF00224">
    <property type="entry name" value="PK"/>
    <property type="match status" value="1"/>
</dbReference>
<keyword evidence="10" id="KW-0067">ATP-binding</keyword>
<dbReference type="NCBIfam" id="NF004491">
    <property type="entry name" value="PRK05826.1"/>
    <property type="match status" value="1"/>
</dbReference>
<dbReference type="NCBIfam" id="TIGR01064">
    <property type="entry name" value="pyruv_kin"/>
    <property type="match status" value="1"/>
</dbReference>
<feature type="domain" description="Pyruvate kinase C-terminal" evidence="17">
    <location>
        <begin position="436"/>
        <end position="499"/>
    </location>
</feature>
<evidence type="ECO:0000256" key="10">
    <source>
        <dbReference type="ARBA" id="ARBA00022840"/>
    </source>
</evidence>
<feature type="signal peptide" evidence="15">
    <location>
        <begin position="1"/>
        <end position="19"/>
    </location>
</feature>
<protein>
    <recommendedName>
        <fullName evidence="5 14">Pyruvate kinase</fullName>
        <ecNumber evidence="5 14">2.7.1.40</ecNumber>
    </recommendedName>
</protein>
<keyword evidence="15" id="KW-0732">Signal</keyword>
<dbReference type="EMBL" id="HBFR01037885">
    <property type="protein sequence ID" value="CAD8900408.1"/>
    <property type="molecule type" value="Transcribed_RNA"/>
</dbReference>
<dbReference type="EC" id="2.7.1.40" evidence="5 14"/>
<dbReference type="GO" id="GO:0000287">
    <property type="term" value="F:magnesium ion binding"/>
    <property type="evidence" value="ECO:0007669"/>
    <property type="project" value="InterPro"/>
</dbReference>
<keyword evidence="12 14" id="KW-0324">Glycolysis</keyword>
<keyword evidence="6 14" id="KW-0808">Transferase</keyword>
<evidence type="ECO:0000259" key="16">
    <source>
        <dbReference type="Pfam" id="PF00224"/>
    </source>
</evidence>
<evidence type="ECO:0000256" key="6">
    <source>
        <dbReference type="ARBA" id="ARBA00022679"/>
    </source>
</evidence>
<dbReference type="GO" id="GO:0004743">
    <property type="term" value="F:pyruvate kinase activity"/>
    <property type="evidence" value="ECO:0007669"/>
    <property type="project" value="UniProtKB-EC"/>
</dbReference>
<dbReference type="InterPro" id="IPR015813">
    <property type="entry name" value="Pyrv/PenolPyrv_kinase-like_dom"/>
</dbReference>
<dbReference type="Gene3D" id="3.20.20.60">
    <property type="entry name" value="Phosphoenolpyruvate-binding domains"/>
    <property type="match status" value="1"/>
</dbReference>
<dbReference type="GO" id="GO:0005524">
    <property type="term" value="F:ATP binding"/>
    <property type="evidence" value="ECO:0007669"/>
    <property type="project" value="UniProtKB-KW"/>
</dbReference>
<evidence type="ECO:0000256" key="12">
    <source>
        <dbReference type="ARBA" id="ARBA00023152"/>
    </source>
</evidence>
<name>A0A7S1BWS9_9STRA</name>
<dbReference type="AlphaFoldDB" id="A0A7S1BWS9"/>
<dbReference type="PANTHER" id="PTHR11817">
    <property type="entry name" value="PYRUVATE KINASE"/>
    <property type="match status" value="1"/>
</dbReference>
<dbReference type="Gene3D" id="2.40.33.10">
    <property type="entry name" value="PK beta-barrel domain-like"/>
    <property type="match status" value="1"/>
</dbReference>
<keyword evidence="9 14" id="KW-0418">Kinase</keyword>
<reference evidence="18" key="1">
    <citation type="submission" date="2021-01" db="EMBL/GenBank/DDBJ databases">
        <authorList>
            <person name="Corre E."/>
            <person name="Pelletier E."/>
            <person name="Niang G."/>
            <person name="Scheremetjew M."/>
            <person name="Finn R."/>
            <person name="Kale V."/>
            <person name="Holt S."/>
            <person name="Cochrane G."/>
            <person name="Meng A."/>
            <person name="Brown T."/>
            <person name="Cohen L."/>
        </authorList>
    </citation>
    <scope>NUCLEOTIDE SEQUENCE</scope>
    <source>
        <strain evidence="18">308</strain>
    </source>
</reference>
<keyword evidence="7" id="KW-0479">Metal-binding</keyword>
<evidence type="ECO:0000256" key="11">
    <source>
        <dbReference type="ARBA" id="ARBA00022842"/>
    </source>
</evidence>
<dbReference type="Pfam" id="PF02887">
    <property type="entry name" value="PK_C"/>
    <property type="match status" value="1"/>
</dbReference>
<feature type="chain" id="PRO_5031521948" description="Pyruvate kinase" evidence="15">
    <location>
        <begin position="20"/>
        <end position="544"/>
    </location>
</feature>
<evidence type="ECO:0000256" key="13">
    <source>
        <dbReference type="ARBA" id="ARBA00023317"/>
    </source>
</evidence>
<comment type="cofactor">
    <cofactor evidence="2">
        <name>K(+)</name>
        <dbReference type="ChEBI" id="CHEBI:29103"/>
    </cofactor>
</comment>
<dbReference type="SUPFAM" id="SSF52935">
    <property type="entry name" value="PK C-terminal domain-like"/>
    <property type="match status" value="1"/>
</dbReference>
<evidence type="ECO:0000256" key="5">
    <source>
        <dbReference type="ARBA" id="ARBA00012142"/>
    </source>
</evidence>
<evidence type="ECO:0000256" key="1">
    <source>
        <dbReference type="ARBA" id="ARBA00001946"/>
    </source>
</evidence>
<dbReference type="InterPro" id="IPR040442">
    <property type="entry name" value="Pyrv_kinase-like_dom_sf"/>
</dbReference>
<dbReference type="InterPro" id="IPR015793">
    <property type="entry name" value="Pyrv_Knase_brl"/>
</dbReference>
<dbReference type="UniPathway" id="UPA00109">
    <property type="reaction ID" value="UER00188"/>
</dbReference>
<dbReference type="FunFam" id="3.20.20.60:FF:000025">
    <property type="entry name" value="Pyruvate kinase"/>
    <property type="match status" value="1"/>
</dbReference>
<evidence type="ECO:0000259" key="17">
    <source>
        <dbReference type="Pfam" id="PF02887"/>
    </source>
</evidence>
<dbReference type="InterPro" id="IPR036918">
    <property type="entry name" value="Pyrv_Knase_C_sf"/>
</dbReference>
<dbReference type="GO" id="GO:0016301">
    <property type="term" value="F:kinase activity"/>
    <property type="evidence" value="ECO:0007669"/>
    <property type="project" value="UniProtKB-KW"/>
</dbReference>
<dbReference type="PRINTS" id="PR01050">
    <property type="entry name" value="PYRUVTKNASE"/>
</dbReference>
<evidence type="ECO:0000256" key="3">
    <source>
        <dbReference type="ARBA" id="ARBA00004997"/>
    </source>
</evidence>
<dbReference type="Gene3D" id="3.40.1380.20">
    <property type="entry name" value="Pyruvate kinase, C-terminal domain"/>
    <property type="match status" value="1"/>
</dbReference>
<accession>A0A7S1BWS9</accession>
<keyword evidence="8" id="KW-0547">Nucleotide-binding</keyword>
<sequence>MVSIRSAALLLLATCESDAYVVRSGRALGSFVARGRRTPLRMVLAGPEKTFSSEKATGDAMKAVASVPKLAQRWRKSTKQLATLGPASSTPEMIENLFLAGADVFRLNFSHGDKEQKLELLNNIRKIESKYSHPIAALGDLQGPKLRVGQFSDKSGVYLEKDQKFRLDLDSAAGNNKRVQLPHPEIIAASEVGHNLLVDDGKMKLTVIEKGDGFLVCNVDVEGKISDRKGVNTPDSVLQISPLTPKDRADLEYMLEIGVDWVALSFVQRPEDIEEMIKLIAEKLPPGGHVPAIMAKIEKPSCFLGDSLEKIVELCDGIMVARGDLGVECPPEDVPLLQKTIIDTCRKVGKPVVVATQMLESMIDNPTPTRAEASDVATAIYDGADAIMLSAESAAGKYPEESVAMQQRIINRVESDRHYRDYINATPLSLEKTATDAVIASARQIANTIDAKAIVSFTLRGSTALRCSKGRPGVPILAITPFKETARHLSLSWGVYPGENVMRACVHCHCRSIKSCHLITNNLVTLCHRITPCRQLWLCRRRWQ</sequence>
<dbReference type="SUPFAM" id="SSF50800">
    <property type="entry name" value="PK beta-barrel domain-like"/>
    <property type="match status" value="1"/>
</dbReference>
<dbReference type="SUPFAM" id="SSF51621">
    <property type="entry name" value="Phosphoenolpyruvate/pyruvate domain"/>
    <property type="match status" value="1"/>
</dbReference>
<comment type="pathway">
    <text evidence="3 14">Carbohydrate degradation; glycolysis; pyruvate from D-glyceraldehyde 3-phosphate: step 5/5.</text>
</comment>
<dbReference type="InterPro" id="IPR001697">
    <property type="entry name" value="Pyr_Knase"/>
</dbReference>
<evidence type="ECO:0000256" key="2">
    <source>
        <dbReference type="ARBA" id="ARBA00001958"/>
    </source>
</evidence>
<comment type="catalytic activity">
    <reaction evidence="14">
        <text>pyruvate + ATP = phosphoenolpyruvate + ADP + H(+)</text>
        <dbReference type="Rhea" id="RHEA:18157"/>
        <dbReference type="ChEBI" id="CHEBI:15361"/>
        <dbReference type="ChEBI" id="CHEBI:15378"/>
        <dbReference type="ChEBI" id="CHEBI:30616"/>
        <dbReference type="ChEBI" id="CHEBI:58702"/>
        <dbReference type="ChEBI" id="CHEBI:456216"/>
        <dbReference type="EC" id="2.7.1.40"/>
    </reaction>
</comment>
<comment type="similarity">
    <text evidence="4 14">Belongs to the pyruvate kinase family.</text>
</comment>
<evidence type="ECO:0000256" key="9">
    <source>
        <dbReference type="ARBA" id="ARBA00022777"/>
    </source>
</evidence>